<evidence type="ECO:0000256" key="4">
    <source>
        <dbReference type="ARBA" id="ARBA00022839"/>
    </source>
</evidence>
<comment type="subcellular location">
    <subcellularLocation>
        <location evidence="5">Cytoplasm</location>
    </subcellularLocation>
</comment>
<reference evidence="9 10" key="1">
    <citation type="submission" date="2022-06" db="EMBL/GenBank/DDBJ databases">
        <title>Thiomicrohabdus sp. nov, an obligately chemolithoautotrophic, sulfur-oxidizing bacterium isolated from beach of Guanyin Mountain. Amoy.</title>
        <authorList>
            <person name="Zhu H."/>
        </authorList>
    </citation>
    <scope>NUCLEOTIDE SEQUENCE [LARGE SCALE GENOMIC DNA]</scope>
    <source>
        <strain evidence="9 10">XGS-01</strain>
    </source>
</reference>
<dbReference type="PANTHER" id="PTHR30008:SF0">
    <property type="entry name" value="EXODEOXYRIBONUCLEASE 7 LARGE SUBUNIT"/>
    <property type="match status" value="1"/>
</dbReference>
<gene>
    <name evidence="9" type="primary">xseA</name>
    <name evidence="9" type="ORF">NR989_05695</name>
</gene>
<dbReference type="CDD" id="cd04489">
    <property type="entry name" value="ExoVII_LU_OBF"/>
    <property type="match status" value="1"/>
</dbReference>
<dbReference type="Pfam" id="PF02601">
    <property type="entry name" value="Exonuc_VII_L"/>
    <property type="match status" value="1"/>
</dbReference>
<dbReference type="EC" id="3.1.11.6" evidence="5"/>
<evidence type="ECO:0000256" key="1">
    <source>
        <dbReference type="ARBA" id="ARBA00022490"/>
    </source>
</evidence>
<dbReference type="RefSeq" id="WP_275595998.1">
    <property type="nucleotide sequence ID" value="NZ_CP102381.1"/>
</dbReference>
<keyword evidence="3 5" id="KW-0378">Hydrolase</keyword>
<feature type="domain" description="OB-fold nucleic acid binding" evidence="7">
    <location>
        <begin position="83"/>
        <end position="186"/>
    </location>
</feature>
<dbReference type="NCBIfam" id="TIGR00237">
    <property type="entry name" value="xseA"/>
    <property type="match status" value="1"/>
</dbReference>
<evidence type="ECO:0000313" key="9">
    <source>
        <dbReference type="EMBL" id="WEJ63742.1"/>
    </source>
</evidence>
<dbReference type="InterPro" id="IPR025824">
    <property type="entry name" value="OB-fold_nuc-bd_dom"/>
</dbReference>
<evidence type="ECO:0000313" key="10">
    <source>
        <dbReference type="Proteomes" id="UP001222275"/>
    </source>
</evidence>
<dbReference type="InterPro" id="IPR003753">
    <property type="entry name" value="Exonuc_VII_L"/>
</dbReference>
<keyword evidence="2 5" id="KW-0540">Nuclease</keyword>
<evidence type="ECO:0000259" key="8">
    <source>
        <dbReference type="Pfam" id="PF18974"/>
    </source>
</evidence>
<name>A0ABY8CG07_9GAMM</name>
<evidence type="ECO:0000256" key="2">
    <source>
        <dbReference type="ARBA" id="ARBA00022722"/>
    </source>
</evidence>
<keyword evidence="10" id="KW-1185">Reference proteome</keyword>
<dbReference type="Proteomes" id="UP001222275">
    <property type="component" value="Chromosome"/>
</dbReference>
<comment type="catalytic activity">
    <reaction evidence="5">
        <text>Exonucleolytic cleavage in either 5'- to 3'- or 3'- to 5'-direction to yield nucleoside 5'-phosphates.</text>
        <dbReference type="EC" id="3.1.11.6"/>
    </reaction>
</comment>
<evidence type="ECO:0000259" key="7">
    <source>
        <dbReference type="Pfam" id="PF13742"/>
    </source>
</evidence>
<proteinExistence type="inferred from homology"/>
<dbReference type="GO" id="GO:0008855">
    <property type="term" value="F:exodeoxyribonuclease VII activity"/>
    <property type="evidence" value="ECO:0007669"/>
    <property type="project" value="UniProtKB-EC"/>
</dbReference>
<organism evidence="9 10">
    <name type="scientific">Thiomicrorhabdus lithotrophica</name>
    <dbReference type="NCBI Taxonomy" id="2949997"/>
    <lineage>
        <taxon>Bacteria</taxon>
        <taxon>Pseudomonadati</taxon>
        <taxon>Pseudomonadota</taxon>
        <taxon>Gammaproteobacteria</taxon>
        <taxon>Thiotrichales</taxon>
        <taxon>Piscirickettsiaceae</taxon>
        <taxon>Thiomicrorhabdus</taxon>
    </lineage>
</organism>
<protein>
    <recommendedName>
        <fullName evidence="5">Exodeoxyribonuclease 7 large subunit</fullName>
        <ecNumber evidence="5">3.1.11.6</ecNumber>
    </recommendedName>
</protein>
<dbReference type="PANTHER" id="PTHR30008">
    <property type="entry name" value="EXODEOXYRIBONUCLEASE 7 LARGE SUBUNIT"/>
    <property type="match status" value="1"/>
</dbReference>
<evidence type="ECO:0000259" key="6">
    <source>
        <dbReference type="Pfam" id="PF02601"/>
    </source>
</evidence>
<dbReference type="Pfam" id="PF13742">
    <property type="entry name" value="tRNA_anti_2"/>
    <property type="match status" value="1"/>
</dbReference>
<feature type="domain" description="Exonuclease VII large subunit C-terminal" evidence="6">
    <location>
        <begin position="214"/>
        <end position="528"/>
    </location>
</feature>
<comment type="similarity">
    <text evidence="5">Belongs to the XseA family.</text>
</comment>
<dbReference type="InterPro" id="IPR020579">
    <property type="entry name" value="Exonuc_VII_lsu_C"/>
</dbReference>
<keyword evidence="4 5" id="KW-0269">Exonuclease</keyword>
<dbReference type="Pfam" id="PF18974">
    <property type="entry name" value="DUF5710"/>
    <property type="match status" value="1"/>
</dbReference>
<dbReference type="EMBL" id="CP102381">
    <property type="protein sequence ID" value="WEJ63742.1"/>
    <property type="molecule type" value="Genomic_DNA"/>
</dbReference>
<evidence type="ECO:0000256" key="5">
    <source>
        <dbReference type="RuleBase" id="RU004355"/>
    </source>
</evidence>
<accession>A0ABY8CG07</accession>
<evidence type="ECO:0000256" key="3">
    <source>
        <dbReference type="ARBA" id="ARBA00022801"/>
    </source>
</evidence>
<keyword evidence="1" id="KW-0963">Cytoplasm</keyword>
<dbReference type="InterPro" id="IPR043764">
    <property type="entry name" value="DUF5710"/>
</dbReference>
<feature type="domain" description="DUF5710" evidence="8">
    <location>
        <begin position="1"/>
        <end position="46"/>
    </location>
</feature>
<sequence length="538" mass="60737">MTFLEVPFREKDQAKALGARWDAVSKRWYVPEALQNEIDSFQKWLPQSPSLLNNTENSSLSLGLDSVGFVEPSNKEQQKGTKLSVVLNKVQATLRQGFPGGVWIVAEIANINTRRGHIYLELTETSDNGQVVASCRAMIWQSQADRLLQRFATETGSELSIGQKVLILAEVSFHEQYGFSFTIQDLDPSYTLGELEQKLAKIRQNLIKKGLYQLNKNYRLPSDYFRIAVIAPPEAAGLGDFRADADQLQLNKLCEFKYFYSSFQGERVESEMQAAITAVRSLHQTNSFDALVIIRGGGAKLDLNMLNIESLAETLCSIELPILSGIGHERDNTILDEIAHTRFDTPSKVIGFIKNQIIQQAQNAQSNWVNIEQSSRIQVQRLAHKINKLNHEITQNSLSCVYRWQKSVEPINFEIRRLSENKINRVANNIDSLYQTISSEVRRNLNLVESEIGQLKEMVTQEAKRTVATQKQQIIQSIAFILSSGPKSQLNRGFSMVKDVNGKPITTAKQALEHTEIELEFSDGIIQAEVSKNQKIKH</sequence>